<feature type="transmembrane region" description="Helical" evidence="1">
    <location>
        <begin position="55"/>
        <end position="73"/>
    </location>
</feature>
<keyword evidence="1" id="KW-0472">Membrane</keyword>
<dbReference type="Proteomes" id="UP000054321">
    <property type="component" value="Unassembled WGS sequence"/>
</dbReference>
<name>A0A0C3HL02_OIDMZ</name>
<sequence>MSQLFKYRPGDGTFVSSFFLRVVFTETHIFNPQTPPQKRLLAFIIAMQPPTRLRVVIPLIASIFSIIIVWNVFSRGPDCPKLPPGSVPSKTPAGIGMDLTAFYGTVSISFDDGSVVDVARVEATLEYRRAVEYLSLESSQHLYPPYAKIDYYWYDKPRVLIRSLRKSVGLPASKEVGGLSMVVKDLKCKAEAFIGASISSLPVVAVTPTLKALYGEDIGDAFEYVDLQLASIYMSGNLVHETSGAYAGYGFGLCTDFTNPSACKAEIGQMKDEYVTSILYTGQALKVLTNRISSAYYYWSLGFGFYYDWSLGFDARDEDGYWERVSDMIKKGKQDLPGLGMPRRVLLLGDSAGDEAFRSVLEKSLFELWQEVPEILGEGSEFVAARGAAELARRSIYTIREFSEL</sequence>
<dbReference type="EMBL" id="KN832874">
    <property type="protein sequence ID" value="KIN03012.1"/>
    <property type="molecule type" value="Genomic_DNA"/>
</dbReference>
<protein>
    <submittedName>
        <fullName evidence="2">Uncharacterized protein</fullName>
    </submittedName>
</protein>
<evidence type="ECO:0000313" key="2">
    <source>
        <dbReference type="EMBL" id="KIN03012.1"/>
    </source>
</evidence>
<keyword evidence="1" id="KW-1133">Transmembrane helix</keyword>
<dbReference type="HOGENOM" id="CLU_055668_0_0_1"/>
<dbReference type="InParanoid" id="A0A0C3HL02"/>
<keyword evidence="3" id="KW-1185">Reference proteome</keyword>
<gene>
    <name evidence="2" type="ORF">OIDMADRAFT_178756</name>
</gene>
<keyword evidence="1" id="KW-0812">Transmembrane</keyword>
<reference evidence="3" key="2">
    <citation type="submission" date="2015-01" db="EMBL/GenBank/DDBJ databases">
        <title>Evolutionary Origins and Diversification of the Mycorrhizal Mutualists.</title>
        <authorList>
            <consortium name="DOE Joint Genome Institute"/>
            <consortium name="Mycorrhizal Genomics Consortium"/>
            <person name="Kohler A."/>
            <person name="Kuo A."/>
            <person name="Nagy L.G."/>
            <person name="Floudas D."/>
            <person name="Copeland A."/>
            <person name="Barry K.W."/>
            <person name="Cichocki N."/>
            <person name="Veneault-Fourrey C."/>
            <person name="LaButti K."/>
            <person name="Lindquist E.A."/>
            <person name="Lipzen A."/>
            <person name="Lundell T."/>
            <person name="Morin E."/>
            <person name="Murat C."/>
            <person name="Riley R."/>
            <person name="Ohm R."/>
            <person name="Sun H."/>
            <person name="Tunlid A."/>
            <person name="Henrissat B."/>
            <person name="Grigoriev I.V."/>
            <person name="Hibbett D.S."/>
            <person name="Martin F."/>
        </authorList>
    </citation>
    <scope>NUCLEOTIDE SEQUENCE [LARGE SCALE GENOMIC DNA]</scope>
    <source>
        <strain evidence="3">Zn</strain>
    </source>
</reference>
<dbReference type="OrthoDB" id="3643156at2759"/>
<evidence type="ECO:0000256" key="1">
    <source>
        <dbReference type="SAM" id="Phobius"/>
    </source>
</evidence>
<evidence type="ECO:0000313" key="3">
    <source>
        <dbReference type="Proteomes" id="UP000054321"/>
    </source>
</evidence>
<dbReference type="AlphaFoldDB" id="A0A0C3HL02"/>
<accession>A0A0C3HL02</accession>
<organism evidence="2 3">
    <name type="scientific">Oidiodendron maius (strain Zn)</name>
    <dbReference type="NCBI Taxonomy" id="913774"/>
    <lineage>
        <taxon>Eukaryota</taxon>
        <taxon>Fungi</taxon>
        <taxon>Dikarya</taxon>
        <taxon>Ascomycota</taxon>
        <taxon>Pezizomycotina</taxon>
        <taxon>Leotiomycetes</taxon>
        <taxon>Leotiomycetes incertae sedis</taxon>
        <taxon>Myxotrichaceae</taxon>
        <taxon>Oidiodendron</taxon>
    </lineage>
</organism>
<dbReference type="STRING" id="913774.A0A0C3HL02"/>
<reference evidence="2 3" key="1">
    <citation type="submission" date="2014-04" db="EMBL/GenBank/DDBJ databases">
        <authorList>
            <consortium name="DOE Joint Genome Institute"/>
            <person name="Kuo A."/>
            <person name="Martino E."/>
            <person name="Perotto S."/>
            <person name="Kohler A."/>
            <person name="Nagy L.G."/>
            <person name="Floudas D."/>
            <person name="Copeland A."/>
            <person name="Barry K.W."/>
            <person name="Cichocki N."/>
            <person name="Veneault-Fourrey C."/>
            <person name="LaButti K."/>
            <person name="Lindquist E.A."/>
            <person name="Lipzen A."/>
            <person name="Lundell T."/>
            <person name="Morin E."/>
            <person name="Murat C."/>
            <person name="Sun H."/>
            <person name="Tunlid A."/>
            <person name="Henrissat B."/>
            <person name="Grigoriev I.V."/>
            <person name="Hibbett D.S."/>
            <person name="Martin F."/>
            <person name="Nordberg H.P."/>
            <person name="Cantor M.N."/>
            <person name="Hua S.X."/>
        </authorList>
    </citation>
    <scope>NUCLEOTIDE SEQUENCE [LARGE SCALE GENOMIC DNA]</scope>
    <source>
        <strain evidence="2 3">Zn</strain>
    </source>
</reference>
<proteinExistence type="predicted"/>